<gene>
    <name evidence="1" type="ORF">ACFPP9_16840</name>
</gene>
<sequence length="70" mass="7490">MSSFMIELVLNEVMQADAARDMLDVDLALARIFPACTAYGDSRSEIHAALTRCALEKNVGAIFINSALGG</sequence>
<protein>
    <submittedName>
        <fullName evidence="1">Uncharacterized protein</fullName>
    </submittedName>
</protein>
<evidence type="ECO:0000313" key="1">
    <source>
        <dbReference type="EMBL" id="MFC5517454.1"/>
    </source>
</evidence>
<proteinExistence type="predicted"/>
<name>A0ABW0PXZ8_9HYPH</name>
<dbReference type="EMBL" id="JBHSML010000008">
    <property type="protein sequence ID" value="MFC5517454.1"/>
    <property type="molecule type" value="Genomic_DNA"/>
</dbReference>
<dbReference type="RefSeq" id="WP_266346472.1">
    <property type="nucleotide sequence ID" value="NZ_JAPKNH010000018.1"/>
</dbReference>
<accession>A0ABW0PXZ8</accession>
<dbReference type="Proteomes" id="UP001596150">
    <property type="component" value="Unassembled WGS sequence"/>
</dbReference>
<keyword evidence="2" id="KW-1185">Reference proteome</keyword>
<comment type="caution">
    <text evidence="1">The sequence shown here is derived from an EMBL/GenBank/DDBJ whole genome shotgun (WGS) entry which is preliminary data.</text>
</comment>
<evidence type="ECO:0000313" key="2">
    <source>
        <dbReference type="Proteomes" id="UP001596150"/>
    </source>
</evidence>
<reference evidence="2" key="1">
    <citation type="journal article" date="2019" name="Int. J. Syst. Evol. Microbiol.">
        <title>The Global Catalogue of Microorganisms (GCM) 10K type strain sequencing project: providing services to taxonomists for standard genome sequencing and annotation.</title>
        <authorList>
            <consortium name="The Broad Institute Genomics Platform"/>
            <consortium name="The Broad Institute Genome Sequencing Center for Infectious Disease"/>
            <person name="Wu L."/>
            <person name="Ma J."/>
        </authorList>
    </citation>
    <scope>NUCLEOTIDE SEQUENCE [LARGE SCALE GENOMIC DNA]</scope>
    <source>
        <strain evidence="2">KACC 12633</strain>
    </source>
</reference>
<organism evidence="1 2">
    <name type="scientific">Kaistia terrae</name>
    <dbReference type="NCBI Taxonomy" id="537017"/>
    <lineage>
        <taxon>Bacteria</taxon>
        <taxon>Pseudomonadati</taxon>
        <taxon>Pseudomonadota</taxon>
        <taxon>Alphaproteobacteria</taxon>
        <taxon>Hyphomicrobiales</taxon>
        <taxon>Kaistiaceae</taxon>
        <taxon>Kaistia</taxon>
    </lineage>
</organism>